<evidence type="ECO:0000313" key="2">
    <source>
        <dbReference type="EMBL" id="EMT54745.1"/>
    </source>
</evidence>
<keyword evidence="1" id="KW-0808">Transferase</keyword>
<dbReference type="NCBIfam" id="TIGR02170">
    <property type="entry name" value="thyX"/>
    <property type="match status" value="1"/>
</dbReference>
<dbReference type="GO" id="GO:0050660">
    <property type="term" value="F:flavin adenine dinucleotide binding"/>
    <property type="evidence" value="ECO:0007669"/>
    <property type="project" value="UniProtKB-UniRule"/>
</dbReference>
<dbReference type="EC" id="2.1.1.148" evidence="1"/>
<dbReference type="InterPro" id="IPR036098">
    <property type="entry name" value="Thymidylate_synthase_ThyX_sf"/>
</dbReference>
<comment type="subunit">
    <text evidence="1">Homotetramer.</text>
</comment>
<dbReference type="Pfam" id="PF02511">
    <property type="entry name" value="Thy1"/>
    <property type="match status" value="1"/>
</dbReference>
<dbReference type="GO" id="GO:0032259">
    <property type="term" value="P:methylation"/>
    <property type="evidence" value="ECO:0007669"/>
    <property type="project" value="UniProtKB-KW"/>
</dbReference>
<comment type="cofactor">
    <cofactor evidence="1">
        <name>FAD</name>
        <dbReference type="ChEBI" id="CHEBI:57692"/>
    </cofactor>
    <text evidence="1">Binds 4 FAD per tetramer. Each FAD binding site is formed by three monomers.</text>
</comment>
<dbReference type="PATRIC" id="fig|1300222.3.peg.839"/>
<comment type="caution">
    <text evidence="1">Lacks conserved residue(s) required for the propagation of feature annotation.</text>
</comment>
<dbReference type="GO" id="GO:0004799">
    <property type="term" value="F:thymidylate synthase activity"/>
    <property type="evidence" value="ECO:0007669"/>
    <property type="project" value="TreeGrafter"/>
</dbReference>
<dbReference type="Gene3D" id="3.30.1360.170">
    <property type="match status" value="1"/>
</dbReference>
<feature type="binding site" evidence="1">
    <location>
        <position position="238"/>
    </location>
    <ligand>
        <name>dUMP</name>
        <dbReference type="ChEBI" id="CHEBI:246422"/>
        <note>ligand shared between dimeric partners</note>
    </ligand>
</feature>
<name>M8EH01_9BACL</name>
<gene>
    <name evidence="1" type="primary">thyX</name>
    <name evidence="2" type="ORF">I532_04035</name>
</gene>
<feature type="binding site" evidence="1">
    <location>
        <begin position="117"/>
        <end position="120"/>
    </location>
    <ligand>
        <name>dUMP</name>
        <dbReference type="ChEBI" id="CHEBI:246422"/>
        <note>ligand shared between dimeric partners</note>
    </ligand>
</feature>
<organism evidence="2 3">
    <name type="scientific">Brevibacillus borstelensis AK1</name>
    <dbReference type="NCBI Taxonomy" id="1300222"/>
    <lineage>
        <taxon>Bacteria</taxon>
        <taxon>Bacillati</taxon>
        <taxon>Bacillota</taxon>
        <taxon>Bacilli</taxon>
        <taxon>Bacillales</taxon>
        <taxon>Paenibacillaceae</taxon>
        <taxon>Brevibacillus</taxon>
    </lineage>
</organism>
<comment type="pathway">
    <text evidence="1">Pyrimidine metabolism; dTTP biosynthesis.</text>
</comment>
<dbReference type="Proteomes" id="UP000012081">
    <property type="component" value="Unassembled WGS sequence"/>
</dbReference>
<keyword evidence="1" id="KW-0521">NADP</keyword>
<dbReference type="HAMAP" id="MF_01408">
    <property type="entry name" value="ThyX"/>
    <property type="match status" value="1"/>
</dbReference>
<feature type="binding site" evidence="1">
    <location>
        <position position="96"/>
    </location>
    <ligand>
        <name>FAD</name>
        <dbReference type="ChEBI" id="CHEBI:57692"/>
        <note>ligand shared between neighboring subunits</note>
    </ligand>
</feature>
<dbReference type="AlphaFoldDB" id="M8EH01"/>
<proteinExistence type="inferred from homology"/>
<keyword evidence="3" id="KW-1185">Reference proteome</keyword>
<comment type="caution">
    <text evidence="2">The sequence shown here is derived from an EMBL/GenBank/DDBJ whole genome shotgun (WGS) entry which is preliminary data.</text>
</comment>
<dbReference type="GO" id="GO:0070402">
    <property type="term" value="F:NADPH binding"/>
    <property type="evidence" value="ECO:0007669"/>
    <property type="project" value="TreeGrafter"/>
</dbReference>
<feature type="active site" description="Involved in ionization of N3 of dUMP, leading to its activation" evidence="1">
    <location>
        <position position="238"/>
    </location>
</feature>
<dbReference type="PANTHER" id="PTHR34934">
    <property type="entry name" value="FLAVIN-DEPENDENT THYMIDYLATE SYNTHASE"/>
    <property type="match status" value="1"/>
</dbReference>
<dbReference type="SUPFAM" id="SSF69796">
    <property type="entry name" value="Thymidylate synthase-complementing protein Thy1"/>
    <property type="match status" value="1"/>
</dbReference>
<feature type="binding site" description="in other chain" evidence="1">
    <location>
        <begin position="131"/>
        <end position="133"/>
    </location>
    <ligand>
        <name>dUMP</name>
        <dbReference type="ChEBI" id="CHEBI:246422"/>
        <note>ligand shared between dimeric partners</note>
    </ligand>
</feature>
<dbReference type="STRING" id="1300222.I532_04035"/>
<keyword evidence="1" id="KW-0489">Methyltransferase</keyword>
<reference evidence="2 3" key="1">
    <citation type="submission" date="2013-03" db="EMBL/GenBank/DDBJ databases">
        <title>Assembly of a new bacterial strain Brevibacillus borstelensis AK1.</title>
        <authorList>
            <person name="Rajan I."/>
            <person name="PoliReddy D."/>
            <person name="Sugumar T."/>
            <person name="Rathinam K."/>
            <person name="Alqarawi S."/>
            <person name="Khalil A.B."/>
            <person name="Sivakumar N."/>
        </authorList>
    </citation>
    <scope>NUCLEOTIDE SEQUENCE [LARGE SCALE GENOMIC DNA]</scope>
    <source>
        <strain evidence="2 3">AK1</strain>
    </source>
</reference>
<dbReference type="GO" id="GO:0006231">
    <property type="term" value="P:dTMP biosynthetic process"/>
    <property type="evidence" value="ECO:0007669"/>
    <property type="project" value="UniProtKB-UniRule"/>
</dbReference>
<dbReference type="UniPathway" id="UPA00575"/>
<feature type="binding site" evidence="1">
    <location>
        <begin position="227"/>
        <end position="229"/>
    </location>
    <ligand>
        <name>FAD</name>
        <dbReference type="ChEBI" id="CHEBI:57692"/>
        <note>ligand shared between neighboring subunits</note>
    </ligand>
</feature>
<dbReference type="InterPro" id="IPR003669">
    <property type="entry name" value="Thymidylate_synthase_ThyX"/>
</dbReference>
<keyword evidence="1" id="KW-0545">Nucleotide biosynthesis</keyword>
<evidence type="ECO:0000256" key="1">
    <source>
        <dbReference type="HAMAP-Rule" id="MF_01408"/>
    </source>
</evidence>
<dbReference type="EMBL" id="APBN01000001">
    <property type="protein sequence ID" value="EMT54745.1"/>
    <property type="molecule type" value="Genomic_DNA"/>
</dbReference>
<dbReference type="PROSITE" id="PS51331">
    <property type="entry name" value="THYX"/>
    <property type="match status" value="1"/>
</dbReference>
<feature type="binding site" description="in other chain" evidence="1">
    <location>
        <position position="211"/>
    </location>
    <ligand>
        <name>dUMP</name>
        <dbReference type="ChEBI" id="CHEBI:246422"/>
        <note>ligand shared between dimeric partners</note>
    </ligand>
</feature>
<evidence type="ECO:0000313" key="3">
    <source>
        <dbReference type="Proteomes" id="UP000012081"/>
    </source>
</evidence>
<sequence length="273" mass="30352">MAEAQMSVKLLAHTKLAEQFAIDNEWYACVDNFGYDATDSQAVALTAIRTCYSPNKPSEIFEKEGGKYFRQDASDGEGGTEADRLFRHITRSGHTSTLEHISYTFAIEGVSRALLAQLTRHRVGFSFSVQSQRYVRMGSGDKSGGFDYVVPETVGDSPVEGYTRLRGFDEEKGVPIMTPLSAREVYGEFMEEAQKAYDRLRRAGVPAEDARMVLPNAAATNLTMTANLRALLDFYGKRRKGRGAQWEVAELAEKLREAVVAVDPWVDAYFAST</sequence>
<comment type="function">
    <text evidence="1">Catalyzes the reductive methylation of 2'-deoxyuridine-5'-monophosphate (dUMP) to 2'-deoxythymidine-5'-monophosphate (dTMP) while utilizing 5,10-methylenetetrahydrofolate (mTHF) as the methyl donor, and NADPH and FADH(2) as the reductant.</text>
</comment>
<keyword evidence="1" id="KW-0274">FAD</keyword>
<comment type="similarity">
    <text evidence="1">Belongs to the thymidylate synthase ThyX family.</text>
</comment>
<keyword evidence="1" id="KW-0285">Flavoprotein</keyword>
<accession>M8EH01</accession>
<dbReference type="CDD" id="cd20175">
    <property type="entry name" value="ThyX"/>
    <property type="match status" value="1"/>
</dbReference>
<feature type="binding site" evidence="1">
    <location>
        <begin position="120"/>
        <end position="122"/>
    </location>
    <ligand>
        <name>FAD</name>
        <dbReference type="ChEBI" id="CHEBI:57692"/>
        <note>ligand shared between neighboring subunits</note>
    </ligand>
</feature>
<dbReference type="GO" id="GO:0050797">
    <property type="term" value="F:thymidylate synthase (FAD) activity"/>
    <property type="evidence" value="ECO:0007669"/>
    <property type="project" value="UniProtKB-UniRule"/>
</dbReference>
<dbReference type="PANTHER" id="PTHR34934:SF1">
    <property type="entry name" value="FLAVIN-DEPENDENT THYMIDYLATE SYNTHASE"/>
    <property type="match status" value="1"/>
</dbReference>
<comment type="catalytic activity">
    <reaction evidence="1">
        <text>dUMP + (6R)-5,10-methylene-5,6,7,8-tetrahydrofolate + NADPH + H(+) = dTMP + (6S)-5,6,7,8-tetrahydrofolate + NADP(+)</text>
        <dbReference type="Rhea" id="RHEA:29043"/>
        <dbReference type="ChEBI" id="CHEBI:15378"/>
        <dbReference type="ChEBI" id="CHEBI:15636"/>
        <dbReference type="ChEBI" id="CHEBI:57453"/>
        <dbReference type="ChEBI" id="CHEBI:57783"/>
        <dbReference type="ChEBI" id="CHEBI:58349"/>
        <dbReference type="ChEBI" id="CHEBI:63528"/>
        <dbReference type="ChEBI" id="CHEBI:246422"/>
        <dbReference type="EC" id="2.1.1.148"/>
    </reaction>
</comment>
<protein>
    <recommendedName>
        <fullName evidence="1">Flavin-dependent thymidylate synthase</fullName>
        <shortName evidence="1">FDTS</shortName>
        <ecNumber evidence="1">2.1.1.148</ecNumber>
    </recommendedName>
    <alternativeName>
        <fullName evidence="1">FAD-dependent thymidylate synthase</fullName>
    </alternativeName>
    <alternativeName>
        <fullName evidence="1">Thymidylate synthase ThyX</fullName>
        <shortName evidence="1">TS</shortName>
        <shortName evidence="1">TSase</shortName>
    </alternativeName>
</protein>
<dbReference type="GO" id="GO:0006235">
    <property type="term" value="P:dTTP biosynthetic process"/>
    <property type="evidence" value="ECO:0007669"/>
    <property type="project" value="UniProtKB-UniRule"/>
</dbReference>